<reference evidence="3 4" key="1">
    <citation type="submission" date="2017-03" db="EMBL/GenBank/DDBJ databases">
        <title>Paenibacillus larvae genome sequencing.</title>
        <authorList>
            <person name="Dingman D.W."/>
        </authorList>
    </citation>
    <scope>NUCLEOTIDE SEQUENCE [LARGE SCALE GENOMIC DNA]</scope>
    <source>
        <strain evidence="3 4">SAG 10367</strain>
    </source>
</reference>
<keyword evidence="2" id="KW-1133">Transmembrane helix</keyword>
<evidence type="ECO:0000256" key="2">
    <source>
        <dbReference type="SAM" id="Phobius"/>
    </source>
</evidence>
<evidence type="ECO:0000256" key="1">
    <source>
        <dbReference type="SAM" id="MobiDB-lite"/>
    </source>
</evidence>
<gene>
    <name evidence="3" type="ORF">B7C51_05725</name>
</gene>
<dbReference type="Proteomes" id="UP000192727">
    <property type="component" value="Chromosome"/>
</dbReference>
<feature type="transmembrane region" description="Helical" evidence="2">
    <location>
        <begin position="155"/>
        <end position="177"/>
    </location>
</feature>
<accession>A0A1V0UQ80</accession>
<feature type="region of interest" description="Disordered" evidence="1">
    <location>
        <begin position="183"/>
        <end position="214"/>
    </location>
</feature>
<name>A0A1V0UQ80_9BACL</name>
<evidence type="ECO:0000313" key="3">
    <source>
        <dbReference type="EMBL" id="ARF67429.1"/>
    </source>
</evidence>
<dbReference type="RefSeq" id="WP_083039117.1">
    <property type="nucleotide sequence ID" value="NZ_CP020557.1"/>
</dbReference>
<dbReference type="EMBL" id="CP020557">
    <property type="protein sequence ID" value="ARF67429.1"/>
    <property type="molecule type" value="Genomic_DNA"/>
</dbReference>
<feature type="region of interest" description="Disordered" evidence="1">
    <location>
        <begin position="41"/>
        <end position="62"/>
    </location>
</feature>
<proteinExistence type="predicted"/>
<evidence type="ECO:0000313" key="4">
    <source>
        <dbReference type="Proteomes" id="UP000192727"/>
    </source>
</evidence>
<dbReference type="AlphaFoldDB" id="A0A1V0UQ80"/>
<feature type="compositionally biased region" description="Basic and acidic residues" evidence="1">
    <location>
        <begin position="51"/>
        <end position="62"/>
    </location>
</feature>
<keyword evidence="2" id="KW-0472">Membrane</keyword>
<protein>
    <recommendedName>
        <fullName evidence="5">SPOR domain-containing protein</fullName>
    </recommendedName>
</protein>
<keyword evidence="2" id="KW-0812">Transmembrane</keyword>
<sequence>MSKSRITFRFDRTGERIPHKPKREQPVIPLEKEEFHVVEDEIPLESSWNPGEKRQEDSHRQPGMETVEHLFTPHQLNEFTTDFGVYTSPFDGETKRVEQIIRDSQKKERNPYEEEEVPLEPAYPSYEHRIDDGFVPLTGTSIVRKKRGSLPWMKVGASVMGAILTGAAFGFFVLSMFSSSEGDAKQKVTPPPAAVQANTKPKSEGKAEPASASAGTGQAAAVNIPAKSFSFLQGGVFSNTQGARAAEEKLKKEGFAPVLDSGEKVTVFVGFALEKEDAVKISHLVKEKNEDIYVKNLDIPAISKVKWKNNKPDQLAGLLAQGDKNLQAMNNLTILHLKESAPAALDQATMKTLQSEAEKWKNLYTAATVGIPAEGKGALEKLNASLQTAVQTFEEYTKKPDRERLWAAQSELMKYVLAERELASILSAE</sequence>
<organism evidence="3 4">
    <name type="scientific">Paenibacillus larvae subsp. pulvifaciens</name>
    <dbReference type="NCBI Taxonomy" id="1477"/>
    <lineage>
        <taxon>Bacteria</taxon>
        <taxon>Bacillati</taxon>
        <taxon>Bacillota</taxon>
        <taxon>Bacilli</taxon>
        <taxon>Bacillales</taxon>
        <taxon>Paenibacillaceae</taxon>
        <taxon>Paenibacillus</taxon>
    </lineage>
</organism>
<evidence type="ECO:0008006" key="5">
    <source>
        <dbReference type="Google" id="ProtNLM"/>
    </source>
</evidence>